<proteinExistence type="predicted"/>
<dbReference type="Proteomes" id="UP001138708">
    <property type="component" value="Unassembled WGS sequence"/>
</dbReference>
<reference evidence="3 4" key="2">
    <citation type="submission" date="2020-02" db="EMBL/GenBank/DDBJ databases">
        <authorList>
            <person name="Sun Q."/>
            <person name="Inoue M."/>
        </authorList>
    </citation>
    <scope>NUCLEOTIDE SEQUENCE [LARGE SCALE GENOMIC DNA]</scope>
    <source>
        <strain evidence="3 4">KCTC 22478</strain>
    </source>
</reference>
<name>A0A9X9WDW5_9PROT</name>
<reference evidence="2" key="3">
    <citation type="journal article" date="2021" name="Syst. Appl. Microbiol.">
        <title>Roseomonas hellenica sp. nov., isolated from roots of wild-growing Alkanna tinctoria.</title>
        <authorList>
            <person name="Rat A."/>
            <person name="Naranjo H.D."/>
            <person name="Lebbe L."/>
            <person name="Cnockaert M."/>
            <person name="Krigas N."/>
            <person name="Grigoriadou K."/>
            <person name="Maloupa E."/>
            <person name="Willems A."/>
        </authorList>
    </citation>
    <scope>NUCLEOTIDE SEQUENCE</scope>
    <source>
        <strain evidence="2">LMG 31161</strain>
    </source>
</reference>
<evidence type="ECO:0000313" key="2">
    <source>
        <dbReference type="EMBL" id="MBR0658525.1"/>
    </source>
</evidence>
<feature type="signal peptide" evidence="1">
    <location>
        <begin position="1"/>
        <end position="18"/>
    </location>
</feature>
<evidence type="ECO:0000313" key="4">
    <source>
        <dbReference type="Proteomes" id="UP000746741"/>
    </source>
</evidence>
<evidence type="ECO:0000313" key="5">
    <source>
        <dbReference type="Proteomes" id="UP001138708"/>
    </source>
</evidence>
<dbReference type="EMBL" id="JAAVUP010000028">
    <property type="protein sequence ID" value="NKE20296.1"/>
    <property type="molecule type" value="Genomic_DNA"/>
</dbReference>
<protein>
    <recommendedName>
        <fullName evidence="6">UrcA family protein</fullName>
    </recommendedName>
</protein>
<dbReference type="RefSeq" id="WP_168044362.1">
    <property type="nucleotide sequence ID" value="NZ_JAAEDK010000008.1"/>
</dbReference>
<comment type="caution">
    <text evidence="2">The sequence shown here is derived from an EMBL/GenBank/DDBJ whole genome shotgun (WGS) entry which is preliminary data.</text>
</comment>
<evidence type="ECO:0008006" key="6">
    <source>
        <dbReference type="Google" id="ProtNLM"/>
    </source>
</evidence>
<evidence type="ECO:0000256" key="1">
    <source>
        <dbReference type="SAM" id="SignalP"/>
    </source>
</evidence>
<accession>A0A9X9WDW5</accession>
<gene>
    <name evidence="3" type="ORF">GWK15_25305</name>
    <name evidence="2" type="ORF">GXW75_04645</name>
</gene>
<sequence>MARLVALALMLAAQPAIARSWTEEKCDIYGQAWGEAVRTRGTADLSPAFLAAHDAFLASSCRERAVCPRSAAEVAMADLMTIMAVNARIAGTFLPFICRP</sequence>
<organism evidence="2 5">
    <name type="scientific">Neoroseomonas oryzicola</name>
    <dbReference type="NCBI Taxonomy" id="535904"/>
    <lineage>
        <taxon>Bacteria</taxon>
        <taxon>Pseudomonadati</taxon>
        <taxon>Pseudomonadota</taxon>
        <taxon>Alphaproteobacteria</taxon>
        <taxon>Acetobacterales</taxon>
        <taxon>Acetobacteraceae</taxon>
        <taxon>Neoroseomonas</taxon>
    </lineage>
</organism>
<dbReference type="EMBL" id="JAAEDK010000008">
    <property type="protein sequence ID" value="MBR0658525.1"/>
    <property type="molecule type" value="Genomic_DNA"/>
</dbReference>
<reference evidence="2" key="1">
    <citation type="submission" date="2020-01" db="EMBL/GenBank/DDBJ databases">
        <authorList>
            <person name="Rat A."/>
        </authorList>
    </citation>
    <scope>NUCLEOTIDE SEQUENCE</scope>
    <source>
        <strain evidence="2">LMG 31161</strain>
    </source>
</reference>
<keyword evidence="1" id="KW-0732">Signal</keyword>
<dbReference type="AlphaFoldDB" id="A0A9X9WDW5"/>
<evidence type="ECO:0000313" key="3">
    <source>
        <dbReference type="EMBL" id="NKE20296.1"/>
    </source>
</evidence>
<feature type="chain" id="PRO_5040884255" description="UrcA family protein" evidence="1">
    <location>
        <begin position="19"/>
        <end position="100"/>
    </location>
</feature>
<dbReference type="Proteomes" id="UP000746741">
    <property type="component" value="Unassembled WGS sequence"/>
</dbReference>
<keyword evidence="4" id="KW-1185">Reference proteome</keyword>